<feature type="signal peptide" evidence="1">
    <location>
        <begin position="1"/>
        <end position="39"/>
    </location>
</feature>
<organism evidence="2 3">
    <name type="scientific">Caldovatus aquaticus</name>
    <dbReference type="NCBI Taxonomy" id="2865671"/>
    <lineage>
        <taxon>Bacteria</taxon>
        <taxon>Pseudomonadati</taxon>
        <taxon>Pseudomonadota</taxon>
        <taxon>Alphaproteobacteria</taxon>
        <taxon>Acetobacterales</taxon>
        <taxon>Roseomonadaceae</taxon>
        <taxon>Caldovatus</taxon>
    </lineage>
</organism>
<feature type="chain" id="PRO_5045131259" evidence="1">
    <location>
        <begin position="40"/>
        <end position="221"/>
    </location>
</feature>
<dbReference type="Proteomes" id="UP001519924">
    <property type="component" value="Unassembled WGS sequence"/>
</dbReference>
<gene>
    <name evidence="2" type="ORF">K1J50_10785</name>
</gene>
<dbReference type="EMBL" id="JAHZUY010000026">
    <property type="protein sequence ID" value="MBW8269975.1"/>
    <property type="molecule type" value="Genomic_DNA"/>
</dbReference>
<sequence>MPNRFLLAFQGRRRRSGARLAACVAAALGLAALAGPAAAQSNDPSFNLVNRSGQTINEIYVSPASQDTWGRDWLGRNVLPDGQAFPVRIPPGQECVNDIRVVYANGNAEERRRVNTCSLTEVVFGSQAQAAPPAAAQTQNPSFNLVNNSGRTIMEIYASPSSDNNWGPDRLGQNVLPPGQSFAVRLPLGECLYDIRVVYDDNSAQERRRVNTCSLTNVTFP</sequence>
<dbReference type="RefSeq" id="WP_220117727.1">
    <property type="nucleotide sequence ID" value="NZ_JAHZUY010000026.1"/>
</dbReference>
<evidence type="ECO:0000313" key="2">
    <source>
        <dbReference type="EMBL" id="MBW8269975.1"/>
    </source>
</evidence>
<keyword evidence="1" id="KW-0732">Signal</keyword>
<accession>A0ABS7F2Y8</accession>
<evidence type="ECO:0000256" key="1">
    <source>
        <dbReference type="SAM" id="SignalP"/>
    </source>
</evidence>
<protein>
    <submittedName>
        <fullName evidence="2">Uncharacterized protein</fullName>
    </submittedName>
</protein>
<evidence type="ECO:0000313" key="3">
    <source>
        <dbReference type="Proteomes" id="UP001519924"/>
    </source>
</evidence>
<reference evidence="2 3" key="1">
    <citation type="submission" date="2021-08" db="EMBL/GenBank/DDBJ databases">
        <title>Caldovatus sediminis gen. nov., sp. nov., a moderately thermophilic bacterium isolated from a hot spring.</title>
        <authorList>
            <person name="Hu C.-J."/>
            <person name="Li W.-J."/>
            <person name="Xian W.-D."/>
        </authorList>
    </citation>
    <scope>NUCLEOTIDE SEQUENCE [LARGE SCALE GENOMIC DNA]</scope>
    <source>
        <strain evidence="2 3">SYSU G05006</strain>
    </source>
</reference>
<name>A0ABS7F2Y8_9PROT</name>
<proteinExistence type="predicted"/>
<comment type="caution">
    <text evidence="2">The sequence shown here is derived from an EMBL/GenBank/DDBJ whole genome shotgun (WGS) entry which is preliminary data.</text>
</comment>
<keyword evidence="3" id="KW-1185">Reference proteome</keyword>